<dbReference type="PRINTS" id="PR00081">
    <property type="entry name" value="GDHRDH"/>
</dbReference>
<dbReference type="GO" id="GO:0016491">
    <property type="term" value="F:oxidoreductase activity"/>
    <property type="evidence" value="ECO:0007669"/>
    <property type="project" value="UniProtKB-KW"/>
</dbReference>
<dbReference type="STRING" id="331117.A1CVF4"/>
<dbReference type="OrthoDB" id="542013at2759"/>
<dbReference type="InterPro" id="IPR002347">
    <property type="entry name" value="SDR_fam"/>
</dbReference>
<evidence type="ECO:0000256" key="2">
    <source>
        <dbReference type="ARBA" id="ARBA00023002"/>
    </source>
</evidence>
<dbReference type="OMA" id="ETHGKWL"/>
<proteinExistence type="inferred from homology"/>
<dbReference type="Gene3D" id="3.40.50.720">
    <property type="entry name" value="NAD(P)-binding Rossmann-like Domain"/>
    <property type="match status" value="1"/>
</dbReference>
<dbReference type="KEGG" id="nfi:NFIA_045500"/>
<dbReference type="VEuPathDB" id="FungiDB:NFIA_045500"/>
<dbReference type="RefSeq" id="XP_001267628.1">
    <property type="nucleotide sequence ID" value="XM_001267627.1"/>
</dbReference>
<dbReference type="PANTHER" id="PTHR43157:SF31">
    <property type="entry name" value="PHOSPHATIDYLINOSITOL-GLYCAN BIOSYNTHESIS CLASS F PROTEIN"/>
    <property type="match status" value="1"/>
</dbReference>
<comment type="similarity">
    <text evidence="1">Belongs to the short-chain dehydrogenases/reductases (SDR) family.</text>
</comment>
<dbReference type="AlphaFoldDB" id="A1CVF4"/>
<feature type="signal peptide" evidence="3">
    <location>
        <begin position="1"/>
        <end position="15"/>
    </location>
</feature>
<name>A1CVF4_NEOFI</name>
<keyword evidence="2" id="KW-0560">Oxidoreductase</keyword>
<dbReference type="Pfam" id="PF00106">
    <property type="entry name" value="adh_short"/>
    <property type="match status" value="1"/>
</dbReference>
<dbReference type="InterPro" id="IPR036291">
    <property type="entry name" value="NAD(P)-bd_dom_sf"/>
</dbReference>
<dbReference type="EMBL" id="DS027684">
    <property type="protein sequence ID" value="EAW25731.1"/>
    <property type="molecule type" value="Genomic_DNA"/>
</dbReference>
<gene>
    <name evidence="4" type="ORF">NFIA_045500</name>
</gene>
<dbReference type="SUPFAM" id="SSF51735">
    <property type="entry name" value="NAD(P)-binding Rossmann-fold domains"/>
    <property type="match status" value="1"/>
</dbReference>
<keyword evidence="3" id="KW-0732">Signal</keyword>
<accession>A1CVF4</accession>
<dbReference type="eggNOG" id="KOG1208">
    <property type="taxonomic scope" value="Eukaryota"/>
</dbReference>
<organism evidence="4 5">
    <name type="scientific">Neosartorya fischeri (strain ATCC 1020 / DSM 3700 / CBS 544.65 / FGSC A1164 / JCM 1740 / NRRL 181 / WB 181)</name>
    <name type="common">Aspergillus fischerianus</name>
    <dbReference type="NCBI Taxonomy" id="331117"/>
    <lineage>
        <taxon>Eukaryota</taxon>
        <taxon>Fungi</taxon>
        <taxon>Dikarya</taxon>
        <taxon>Ascomycota</taxon>
        <taxon>Pezizomycotina</taxon>
        <taxon>Eurotiomycetes</taxon>
        <taxon>Eurotiomycetidae</taxon>
        <taxon>Eurotiales</taxon>
        <taxon>Aspergillaceae</taxon>
        <taxon>Aspergillus</taxon>
        <taxon>Aspergillus subgen. Fumigati</taxon>
    </lineage>
</organism>
<protein>
    <recommendedName>
        <fullName evidence="6">Short-chain dehydrogenase</fullName>
    </recommendedName>
</protein>
<reference evidence="5" key="1">
    <citation type="journal article" date="2008" name="PLoS Genet.">
        <title>Genomic islands in the pathogenic filamentous fungus Aspergillus fumigatus.</title>
        <authorList>
            <person name="Fedorova N.D."/>
            <person name="Khaldi N."/>
            <person name="Joardar V.S."/>
            <person name="Maiti R."/>
            <person name="Amedeo P."/>
            <person name="Anderson M.J."/>
            <person name="Crabtree J."/>
            <person name="Silva J.C."/>
            <person name="Badger J.H."/>
            <person name="Albarraq A."/>
            <person name="Angiuoli S."/>
            <person name="Bussey H."/>
            <person name="Bowyer P."/>
            <person name="Cotty P.J."/>
            <person name="Dyer P.S."/>
            <person name="Egan A."/>
            <person name="Galens K."/>
            <person name="Fraser-Liggett C.M."/>
            <person name="Haas B.J."/>
            <person name="Inman J.M."/>
            <person name="Kent R."/>
            <person name="Lemieux S."/>
            <person name="Malavazi I."/>
            <person name="Orvis J."/>
            <person name="Roemer T."/>
            <person name="Ronning C.M."/>
            <person name="Sundaram J.P."/>
            <person name="Sutton G."/>
            <person name="Turner G."/>
            <person name="Venter J.C."/>
            <person name="White O.R."/>
            <person name="Whitty B.R."/>
            <person name="Youngman P."/>
            <person name="Wolfe K.H."/>
            <person name="Goldman G.H."/>
            <person name="Wortman J.R."/>
            <person name="Jiang B."/>
            <person name="Denning D.W."/>
            <person name="Nierman W.C."/>
        </authorList>
    </citation>
    <scope>NUCLEOTIDE SEQUENCE [LARGE SCALE GENOMIC DNA]</scope>
    <source>
        <strain evidence="5">ATCC 1020 / DSM 3700 / CBS 544.65 / FGSC A1164 / JCM 1740 / NRRL 181 / WB 181</strain>
    </source>
</reference>
<dbReference type="HOGENOM" id="CLU_010194_44_4_1"/>
<evidence type="ECO:0000256" key="3">
    <source>
        <dbReference type="SAM" id="SignalP"/>
    </source>
</evidence>
<evidence type="ECO:0000256" key="1">
    <source>
        <dbReference type="ARBA" id="ARBA00006484"/>
    </source>
</evidence>
<dbReference type="PANTHER" id="PTHR43157">
    <property type="entry name" value="PHOSPHATIDYLINOSITOL-GLYCAN BIOSYNTHESIS CLASS F PROTEIN-RELATED"/>
    <property type="match status" value="1"/>
</dbReference>
<evidence type="ECO:0008006" key="6">
    <source>
        <dbReference type="Google" id="ProtNLM"/>
    </source>
</evidence>
<evidence type="ECO:0000313" key="4">
    <source>
        <dbReference type="EMBL" id="EAW25731.1"/>
    </source>
</evidence>
<evidence type="ECO:0000313" key="5">
    <source>
        <dbReference type="Proteomes" id="UP000006702"/>
    </source>
</evidence>
<sequence length="357" mass="38863">MSGLFGLLFTRLTLPAPSVIQGKTILITGANTGLGREAARHALALGAGTVILGVRTLSKGEDAKANIEASTGCTDRGKVLVWPIDLESFASVQAFAARVRKHVMEGGRLDMAIMNAGIASVAYAVTRDGWERGIQVNVLSTALLSLEMLPLLLRTKERDPSSQPHLTILTSDIHKSIKFPQRNEQHILAALNDEKQWKESQAAGGATERYGVTKLMDLFITIEIARLVPRDESGNPLVIVNAVAPGFCKSDLLTREKAPWILKLIQALIARTVEEGSKTLLHAARQGVETHGKWLENQVITEYVVPSVQEVMVRAADMCFSPGNIVTSPEAAVVRKKVWAEIIAVLHDVNPEVRTEY</sequence>
<dbReference type="Proteomes" id="UP000006702">
    <property type="component" value="Unassembled WGS sequence"/>
</dbReference>
<feature type="chain" id="PRO_5013265880" description="Short-chain dehydrogenase" evidence="3">
    <location>
        <begin position="16"/>
        <end position="357"/>
    </location>
</feature>
<dbReference type="GeneID" id="4594194"/>
<keyword evidence="5" id="KW-1185">Reference proteome</keyword>